<protein>
    <submittedName>
        <fullName evidence="2">Uncharacterized protein</fullName>
    </submittedName>
</protein>
<proteinExistence type="predicted"/>
<organism evidence="2">
    <name type="scientific">Arundo donax</name>
    <name type="common">Giant reed</name>
    <name type="synonym">Donax arundinaceus</name>
    <dbReference type="NCBI Taxonomy" id="35708"/>
    <lineage>
        <taxon>Eukaryota</taxon>
        <taxon>Viridiplantae</taxon>
        <taxon>Streptophyta</taxon>
        <taxon>Embryophyta</taxon>
        <taxon>Tracheophyta</taxon>
        <taxon>Spermatophyta</taxon>
        <taxon>Magnoliopsida</taxon>
        <taxon>Liliopsida</taxon>
        <taxon>Poales</taxon>
        <taxon>Poaceae</taxon>
        <taxon>PACMAD clade</taxon>
        <taxon>Arundinoideae</taxon>
        <taxon>Arundineae</taxon>
        <taxon>Arundo</taxon>
    </lineage>
</organism>
<feature type="region of interest" description="Disordered" evidence="1">
    <location>
        <begin position="23"/>
        <end position="44"/>
    </location>
</feature>
<name>A0A0A8Z9L4_ARUDO</name>
<evidence type="ECO:0000313" key="2">
    <source>
        <dbReference type="EMBL" id="JAD36074.1"/>
    </source>
</evidence>
<dbReference type="EMBL" id="GBRH01261821">
    <property type="protein sequence ID" value="JAD36074.1"/>
    <property type="molecule type" value="Transcribed_RNA"/>
</dbReference>
<reference evidence="2" key="1">
    <citation type="submission" date="2014-09" db="EMBL/GenBank/DDBJ databases">
        <authorList>
            <person name="Magalhaes I.L.F."/>
            <person name="Oliveira U."/>
            <person name="Santos F.R."/>
            <person name="Vidigal T.H.D.A."/>
            <person name="Brescovit A.D."/>
            <person name="Santos A.J."/>
        </authorList>
    </citation>
    <scope>NUCLEOTIDE SEQUENCE</scope>
    <source>
        <tissue evidence="2">Shoot tissue taken approximately 20 cm above the soil surface</tissue>
    </source>
</reference>
<accession>A0A0A8Z9L4</accession>
<evidence type="ECO:0000256" key="1">
    <source>
        <dbReference type="SAM" id="MobiDB-lite"/>
    </source>
</evidence>
<dbReference type="AlphaFoldDB" id="A0A0A8Z9L4"/>
<sequence length="44" mass="4396">MEAHGVCGTRSRYGGSWSLAGTTGQGGCGEGAREHCGKAGKLTL</sequence>
<reference evidence="2" key="2">
    <citation type="journal article" date="2015" name="Data Brief">
        <title>Shoot transcriptome of the giant reed, Arundo donax.</title>
        <authorList>
            <person name="Barrero R.A."/>
            <person name="Guerrero F.D."/>
            <person name="Moolhuijzen P."/>
            <person name="Goolsby J.A."/>
            <person name="Tidwell J."/>
            <person name="Bellgard S.E."/>
            <person name="Bellgard M.I."/>
        </authorList>
    </citation>
    <scope>NUCLEOTIDE SEQUENCE</scope>
    <source>
        <tissue evidence="2">Shoot tissue taken approximately 20 cm above the soil surface</tissue>
    </source>
</reference>